<dbReference type="SMART" id="SM00822">
    <property type="entry name" value="PKS_KR"/>
    <property type="match status" value="1"/>
</dbReference>
<dbReference type="Gene3D" id="3.40.50.720">
    <property type="entry name" value="NAD(P)-binding Rossmann-like Domain"/>
    <property type="match status" value="1"/>
</dbReference>
<organism evidence="4 5">
    <name type="scientific">Burkholderia multivorans CGD2</name>
    <dbReference type="NCBI Taxonomy" id="513052"/>
    <lineage>
        <taxon>Bacteria</taxon>
        <taxon>Pseudomonadati</taxon>
        <taxon>Pseudomonadota</taxon>
        <taxon>Betaproteobacteria</taxon>
        <taxon>Burkholderiales</taxon>
        <taxon>Burkholderiaceae</taxon>
        <taxon>Burkholderia</taxon>
        <taxon>Burkholderia cepacia complex</taxon>
    </lineage>
</organism>
<dbReference type="CDD" id="cd05362">
    <property type="entry name" value="THN_reductase-like_SDR_c"/>
    <property type="match status" value="1"/>
</dbReference>
<dbReference type="InterPro" id="IPR057326">
    <property type="entry name" value="KR_dom"/>
</dbReference>
<dbReference type="Proteomes" id="UP000004535">
    <property type="component" value="Unassembled WGS sequence"/>
</dbReference>
<sequence length="261" mass="26910">MVLSPATPAFTNKEQDMNTSDQVAVVTGSSRGIGAEIARRLAADGFKVVVNYAGNGDAAREVVDAIAAAGGQALAVQADVADANAVAALFDAATRAFGGIDVVVNSAGVMKLAPIADFDDATFDETIAINLKGTFNVCREAAKRVRDGGRIVNLSTSVIGTRLPTYGVYVASKAAVESLTQVLAQEMRGRAIRVNAVAPGPVATELFLRGKGPEQIERLAKMNPLERIGQPGDIAGVVAFLAGPDGAWINGQILRANGGMC</sequence>
<evidence type="ECO:0000313" key="4">
    <source>
        <dbReference type="EMBL" id="EEE07073.1"/>
    </source>
</evidence>
<dbReference type="Pfam" id="PF13561">
    <property type="entry name" value="adh_short_C2"/>
    <property type="match status" value="1"/>
</dbReference>
<reference evidence="4 5" key="1">
    <citation type="journal article" date="2012" name="J. Bacteriol.">
        <title>Draft Genome Sequence Determination for Cystic Fibrosis and Chronic Granulomatous Disease Burkholderia multivorans Isolates.</title>
        <authorList>
            <person name="Varga J.J."/>
            <person name="Losada L."/>
            <person name="Zelazny A.M."/>
            <person name="Brinkac L."/>
            <person name="Harkins D."/>
            <person name="Radune D."/>
            <person name="Hostetler J."/>
            <person name="Sampaio E.P."/>
            <person name="Ronning C.M."/>
            <person name="Nierman W.C."/>
            <person name="Greenberg D.E."/>
            <person name="Holland S.M."/>
            <person name="Goldberg J.B."/>
        </authorList>
    </citation>
    <scope>NUCLEOTIDE SEQUENCE [LARGE SCALE GENOMIC DNA]</scope>
    <source>
        <strain evidence="4 5">CGD2</strain>
    </source>
</reference>
<dbReference type="AlphaFoldDB" id="B9BR28"/>
<name>B9BR28_9BURK</name>
<dbReference type="PANTHER" id="PTHR48107:SF7">
    <property type="entry name" value="RE15974P"/>
    <property type="match status" value="1"/>
</dbReference>
<comment type="similarity">
    <text evidence="1">Belongs to the short-chain dehydrogenases/reductases (SDR) family.</text>
</comment>
<dbReference type="EMBL" id="ACFC01000005">
    <property type="protein sequence ID" value="EEE07073.1"/>
    <property type="molecule type" value="Genomic_DNA"/>
</dbReference>
<protein>
    <submittedName>
        <fullName evidence="4">Oxidoreductase, short chain dehydrogenase/reductase family</fullName>
    </submittedName>
</protein>
<feature type="domain" description="Ketoreductase" evidence="3">
    <location>
        <begin position="22"/>
        <end position="202"/>
    </location>
</feature>
<evidence type="ECO:0000259" key="3">
    <source>
        <dbReference type="SMART" id="SM00822"/>
    </source>
</evidence>
<keyword evidence="2" id="KW-0560">Oxidoreductase</keyword>
<dbReference type="GO" id="GO:0016614">
    <property type="term" value="F:oxidoreductase activity, acting on CH-OH group of donors"/>
    <property type="evidence" value="ECO:0007669"/>
    <property type="project" value="UniProtKB-ARBA"/>
</dbReference>
<dbReference type="PRINTS" id="PR00081">
    <property type="entry name" value="GDHRDH"/>
</dbReference>
<proteinExistence type="inferred from homology"/>
<dbReference type="InterPro" id="IPR036291">
    <property type="entry name" value="NAD(P)-bd_dom_sf"/>
</dbReference>
<evidence type="ECO:0000313" key="5">
    <source>
        <dbReference type="Proteomes" id="UP000004535"/>
    </source>
</evidence>
<evidence type="ECO:0000256" key="1">
    <source>
        <dbReference type="ARBA" id="ARBA00006484"/>
    </source>
</evidence>
<evidence type="ECO:0000256" key="2">
    <source>
        <dbReference type="ARBA" id="ARBA00023002"/>
    </source>
</evidence>
<dbReference type="FunFam" id="3.40.50.720:FF:000084">
    <property type="entry name" value="Short-chain dehydrogenase reductase"/>
    <property type="match status" value="1"/>
</dbReference>
<accession>B9BR28</accession>
<gene>
    <name evidence="4" type="ORF">BURMUCGD2_0990</name>
</gene>
<comment type="caution">
    <text evidence="4">The sequence shown here is derived from an EMBL/GenBank/DDBJ whole genome shotgun (WGS) entry which is preliminary data.</text>
</comment>
<dbReference type="InterPro" id="IPR002347">
    <property type="entry name" value="SDR_fam"/>
</dbReference>
<dbReference type="PRINTS" id="PR00080">
    <property type="entry name" value="SDRFAMILY"/>
</dbReference>
<dbReference type="PANTHER" id="PTHR48107">
    <property type="entry name" value="NADPH-DEPENDENT ALDEHYDE REDUCTASE-LIKE PROTEIN, CHLOROPLASTIC-RELATED"/>
    <property type="match status" value="1"/>
</dbReference>
<dbReference type="SUPFAM" id="SSF51735">
    <property type="entry name" value="NAD(P)-binding Rossmann-fold domains"/>
    <property type="match status" value="1"/>
</dbReference>